<evidence type="ECO:0000313" key="2">
    <source>
        <dbReference type="Proteomes" id="UP000887116"/>
    </source>
</evidence>
<dbReference type="EMBL" id="BMAO01026386">
    <property type="protein sequence ID" value="GFR09348.1"/>
    <property type="molecule type" value="Genomic_DNA"/>
</dbReference>
<sequence length="102" mass="11892">MKQKTTSPGYPITSYPDILRRKFFCFTFSLREREHGISKKTSGVFPLAPSVIPTFYQSDLRKDWFYHCPEMDDVKMSFLAITRRFCAVVTFLFFGGVDSLQD</sequence>
<name>A0A8X6GS16_TRICU</name>
<dbReference type="Proteomes" id="UP000887116">
    <property type="component" value="Unassembled WGS sequence"/>
</dbReference>
<keyword evidence="2" id="KW-1185">Reference proteome</keyword>
<evidence type="ECO:0000313" key="1">
    <source>
        <dbReference type="EMBL" id="GFR09348.1"/>
    </source>
</evidence>
<protein>
    <submittedName>
        <fullName evidence="1">Uncharacterized protein</fullName>
    </submittedName>
</protein>
<gene>
    <name evidence="1" type="ORF">TNCT_688541</name>
</gene>
<organism evidence="1 2">
    <name type="scientific">Trichonephila clavata</name>
    <name type="common">Joro spider</name>
    <name type="synonym">Nephila clavata</name>
    <dbReference type="NCBI Taxonomy" id="2740835"/>
    <lineage>
        <taxon>Eukaryota</taxon>
        <taxon>Metazoa</taxon>
        <taxon>Ecdysozoa</taxon>
        <taxon>Arthropoda</taxon>
        <taxon>Chelicerata</taxon>
        <taxon>Arachnida</taxon>
        <taxon>Araneae</taxon>
        <taxon>Araneomorphae</taxon>
        <taxon>Entelegynae</taxon>
        <taxon>Araneoidea</taxon>
        <taxon>Nephilidae</taxon>
        <taxon>Trichonephila</taxon>
    </lineage>
</organism>
<reference evidence="1" key="1">
    <citation type="submission" date="2020-07" db="EMBL/GenBank/DDBJ databases">
        <title>Multicomponent nature underlies the extraordinary mechanical properties of spider dragline silk.</title>
        <authorList>
            <person name="Kono N."/>
            <person name="Nakamura H."/>
            <person name="Mori M."/>
            <person name="Yoshida Y."/>
            <person name="Ohtoshi R."/>
            <person name="Malay A.D."/>
            <person name="Moran D.A.P."/>
            <person name="Tomita M."/>
            <person name="Numata K."/>
            <person name="Arakawa K."/>
        </authorList>
    </citation>
    <scope>NUCLEOTIDE SEQUENCE</scope>
</reference>
<accession>A0A8X6GS16</accession>
<dbReference type="AlphaFoldDB" id="A0A8X6GS16"/>
<proteinExistence type="predicted"/>
<comment type="caution">
    <text evidence="1">The sequence shown here is derived from an EMBL/GenBank/DDBJ whole genome shotgun (WGS) entry which is preliminary data.</text>
</comment>